<organism evidence="1">
    <name type="scientific">Ophidiomyces ophidiicola</name>
    <dbReference type="NCBI Taxonomy" id="1387563"/>
    <lineage>
        <taxon>Eukaryota</taxon>
        <taxon>Fungi</taxon>
        <taxon>Dikarya</taxon>
        <taxon>Ascomycota</taxon>
        <taxon>Pezizomycotina</taxon>
        <taxon>Eurotiomycetes</taxon>
        <taxon>Eurotiomycetidae</taxon>
        <taxon>Onygenales</taxon>
        <taxon>Onygenaceae</taxon>
        <taxon>Ophidiomyces</taxon>
    </lineage>
</organism>
<evidence type="ECO:0000313" key="1">
    <source>
        <dbReference type="EMBL" id="KAI2392163.1"/>
    </source>
</evidence>
<gene>
    <name evidence="1" type="ORF">LOY88_000819</name>
</gene>
<sequence length="399" mass="44196">MQKYTDSYQTAECSSIDLTTEDNYLLQEELENIGKDVTAENSLSQLVINQQTDAGHARLLETSTKFFNNYFNPLTQVLKADIATAAGAVEAIDALLSSICEQGDGVLIPVGSDLRIRHRSIFRPIEIDMTGLCSMSSKAIMSRLTIDVQKVHCRIRALILTNPHKTLGRCYSQDMLEGCLKFCQSKDIHFISDEEYALTAFSCAEITEPHPFISALSLNTRALKCDRARIHTIWSIDRGFGAGKYRLSFTVTQGNPKLISQLTETRSSQASVLSTAFTTALLSSPTLPFLITLNSARLAEAYMLITEFFTRRNVAYIPVSAGSNIFARLAPRAKTWEDENLMIEKLRGAGVLVTSGQNCSGRPKAKGWVRLSFSVEPKRLQEALKRVDAALGISMRSTM</sequence>
<name>A0ACB8V3N9_9EURO</name>
<reference evidence="1" key="1">
    <citation type="journal article" date="2022" name="bioRxiv">
        <title>Population genetic analysis of Ophidiomyces ophidiicola, the causative agent of snake fungal disease, indicates recent introductions to the USA.</title>
        <authorList>
            <person name="Ladner J.T."/>
            <person name="Palmer J.M."/>
            <person name="Ettinger C.L."/>
            <person name="Stajich J.E."/>
            <person name="Farrell T.M."/>
            <person name="Glorioso B.M."/>
            <person name="Lawson B."/>
            <person name="Price S.J."/>
            <person name="Stengle A.G."/>
            <person name="Grear D.A."/>
            <person name="Lorch J.M."/>
        </authorList>
    </citation>
    <scope>NUCLEOTIDE SEQUENCE</scope>
    <source>
        <strain evidence="1">NWHC 24266-5</strain>
    </source>
</reference>
<accession>A0ACB8V3N9</accession>
<dbReference type="EMBL" id="JALBCA010000008">
    <property type="protein sequence ID" value="KAI2392163.1"/>
    <property type="molecule type" value="Genomic_DNA"/>
</dbReference>
<protein>
    <submittedName>
        <fullName evidence="1">Uncharacterized protein</fullName>
    </submittedName>
</protein>
<comment type="caution">
    <text evidence="1">The sequence shown here is derived from an EMBL/GenBank/DDBJ whole genome shotgun (WGS) entry which is preliminary data.</text>
</comment>
<proteinExistence type="predicted"/>